<sequence length="103" mass="11786">MLPSHATTKDFLHSVWHIWVHQGINPERSHLLRLVEMTRSHYYSPIVNNLKTMLPGLATNLALGLFLVLVNEKESENVLSGLAHTVCLFNDVSQLVEQMFHVR</sequence>
<dbReference type="WBParaSite" id="nRc.2.0.1.t24312-RA">
    <property type="protein sequence ID" value="nRc.2.0.1.t24312-RA"/>
    <property type="gene ID" value="nRc.2.0.1.g24312"/>
</dbReference>
<reference evidence="2" key="1">
    <citation type="submission" date="2022-11" db="UniProtKB">
        <authorList>
            <consortium name="WormBaseParasite"/>
        </authorList>
    </citation>
    <scope>IDENTIFICATION</scope>
</reference>
<dbReference type="Proteomes" id="UP000887565">
    <property type="component" value="Unplaced"/>
</dbReference>
<name>A0A915JDR2_ROMCU</name>
<protein>
    <submittedName>
        <fullName evidence="2">Terpene synthase metal-binding domain-containing protein</fullName>
    </submittedName>
</protein>
<organism evidence="1 2">
    <name type="scientific">Romanomermis culicivorax</name>
    <name type="common">Nematode worm</name>
    <dbReference type="NCBI Taxonomy" id="13658"/>
    <lineage>
        <taxon>Eukaryota</taxon>
        <taxon>Metazoa</taxon>
        <taxon>Ecdysozoa</taxon>
        <taxon>Nematoda</taxon>
        <taxon>Enoplea</taxon>
        <taxon>Dorylaimia</taxon>
        <taxon>Mermithida</taxon>
        <taxon>Mermithoidea</taxon>
        <taxon>Mermithidae</taxon>
        <taxon>Romanomermis</taxon>
    </lineage>
</organism>
<proteinExistence type="predicted"/>
<evidence type="ECO:0000313" key="1">
    <source>
        <dbReference type="Proteomes" id="UP000887565"/>
    </source>
</evidence>
<accession>A0A915JDR2</accession>
<dbReference type="AlphaFoldDB" id="A0A915JDR2"/>
<keyword evidence="1" id="KW-1185">Reference proteome</keyword>
<evidence type="ECO:0000313" key="2">
    <source>
        <dbReference type="WBParaSite" id="nRc.2.0.1.t24312-RA"/>
    </source>
</evidence>